<comment type="subcellular location">
    <subcellularLocation>
        <location evidence="1">Membrane</location>
        <topology evidence="1">Single-pass membrane protein</topology>
    </subcellularLocation>
</comment>
<keyword evidence="5 8" id="KW-0472">Membrane</keyword>
<evidence type="ECO:0000256" key="8">
    <source>
        <dbReference type="SAM" id="Phobius"/>
    </source>
</evidence>
<evidence type="ECO:0000256" key="5">
    <source>
        <dbReference type="ARBA" id="ARBA00023136"/>
    </source>
</evidence>
<organism evidence="11 12">
    <name type="scientific">Carassius auratus</name>
    <name type="common">Goldfish</name>
    <dbReference type="NCBI Taxonomy" id="7957"/>
    <lineage>
        <taxon>Eukaryota</taxon>
        <taxon>Metazoa</taxon>
        <taxon>Chordata</taxon>
        <taxon>Craniata</taxon>
        <taxon>Vertebrata</taxon>
        <taxon>Euteleostomi</taxon>
        <taxon>Actinopterygii</taxon>
        <taxon>Neopterygii</taxon>
        <taxon>Teleostei</taxon>
        <taxon>Ostariophysi</taxon>
        <taxon>Cypriniformes</taxon>
        <taxon>Cyprinidae</taxon>
        <taxon>Cyprininae</taxon>
        <taxon>Carassius</taxon>
    </lineage>
</organism>
<dbReference type="InterPro" id="IPR040012">
    <property type="entry name" value="CD200R"/>
</dbReference>
<dbReference type="InterPro" id="IPR036179">
    <property type="entry name" value="Ig-like_dom_sf"/>
</dbReference>
<sequence length="329" mass="36650">MASWTLTVIFLLSIFMARSQTKGDQDIASRQNKDAIKQLTDFKERTFIPGSNVTLQCGNVTDIKWNELIYIVWNISLQGRKCWLGLARELDDTCKDGKRLLNTSDGVYLVIPRISSEDEGFYSCDLSYKAGTYAVNVSVSVAQLSTQLDSDINQRTAVCRANYTQKTAPTLHWEPALNFSSNVSSVEKHGRFFTVESRVYLLDNVTISELSCVATYSSESGSVQHKSTLHLNQNLSNRTQENDFSPLIIIAISVGSLCFILVSLAMVYILSRKLSDLSALKKLCCKSKISTAAEDKPPQPADVEEVEPYASYIQRVNSIYNSSAELFNA</sequence>
<evidence type="ECO:0000256" key="3">
    <source>
        <dbReference type="ARBA" id="ARBA00022692"/>
    </source>
</evidence>
<dbReference type="Gene3D" id="2.60.40.10">
    <property type="entry name" value="Immunoglobulins"/>
    <property type="match status" value="1"/>
</dbReference>
<dbReference type="RefSeq" id="XP_026128198.1">
    <property type="nucleotide sequence ID" value="XM_026272413.1"/>
</dbReference>
<evidence type="ECO:0000256" key="1">
    <source>
        <dbReference type="ARBA" id="ARBA00004167"/>
    </source>
</evidence>
<keyword evidence="11" id="KW-1185">Reference proteome</keyword>
<feature type="chain" id="PRO_5027694462" evidence="9">
    <location>
        <begin position="22"/>
        <end position="329"/>
    </location>
</feature>
<evidence type="ECO:0000256" key="6">
    <source>
        <dbReference type="ARBA" id="ARBA00023157"/>
    </source>
</evidence>
<dbReference type="SMART" id="SM00409">
    <property type="entry name" value="IG"/>
    <property type="match status" value="1"/>
</dbReference>
<dbReference type="KEGG" id="caua:113108969"/>
<keyword evidence="3 8" id="KW-0812">Transmembrane</keyword>
<evidence type="ECO:0000313" key="11">
    <source>
        <dbReference type="Proteomes" id="UP000515129"/>
    </source>
</evidence>
<dbReference type="PROSITE" id="PS50835">
    <property type="entry name" value="IG_LIKE"/>
    <property type="match status" value="1"/>
</dbReference>
<feature type="signal peptide" evidence="9">
    <location>
        <begin position="1"/>
        <end position="21"/>
    </location>
</feature>
<dbReference type="Proteomes" id="UP000515129">
    <property type="component" value="Chromosome 9"/>
</dbReference>
<protein>
    <submittedName>
        <fullName evidence="12">Cell surface glycoprotein CD200 receptor 1-A-like isoform X1</fullName>
    </submittedName>
</protein>
<dbReference type="InterPro" id="IPR007110">
    <property type="entry name" value="Ig-like_dom"/>
</dbReference>
<dbReference type="InterPro" id="IPR003599">
    <property type="entry name" value="Ig_sub"/>
</dbReference>
<evidence type="ECO:0000259" key="10">
    <source>
        <dbReference type="PROSITE" id="PS50835"/>
    </source>
</evidence>
<dbReference type="InterPro" id="IPR013783">
    <property type="entry name" value="Ig-like_fold"/>
</dbReference>
<feature type="transmembrane region" description="Helical" evidence="8">
    <location>
        <begin position="247"/>
        <end position="271"/>
    </location>
</feature>
<accession>A0A6P6Q3Z1</accession>
<dbReference type="GO" id="GO:0016020">
    <property type="term" value="C:membrane"/>
    <property type="evidence" value="ECO:0007669"/>
    <property type="project" value="UniProtKB-SubCell"/>
</dbReference>
<dbReference type="GeneID" id="113108969"/>
<keyword evidence="9" id="KW-0732">Signal</keyword>
<evidence type="ECO:0000256" key="4">
    <source>
        <dbReference type="ARBA" id="ARBA00022989"/>
    </source>
</evidence>
<keyword evidence="4 8" id="KW-1133">Transmembrane helix</keyword>
<proteinExistence type="inferred from homology"/>
<dbReference type="AlphaFoldDB" id="A0A6P6Q3Z1"/>
<dbReference type="OrthoDB" id="8915654at2759"/>
<dbReference type="SUPFAM" id="SSF48726">
    <property type="entry name" value="Immunoglobulin"/>
    <property type="match status" value="1"/>
</dbReference>
<evidence type="ECO:0000256" key="2">
    <source>
        <dbReference type="ARBA" id="ARBA00008215"/>
    </source>
</evidence>
<evidence type="ECO:0000313" key="12">
    <source>
        <dbReference type="RefSeq" id="XP_026128198.1"/>
    </source>
</evidence>
<name>A0A6P6Q3Z1_CARAU</name>
<keyword evidence="7" id="KW-0325">Glycoprotein</keyword>
<dbReference type="GO" id="GO:0150077">
    <property type="term" value="P:regulation of neuroinflammatory response"/>
    <property type="evidence" value="ECO:0007669"/>
    <property type="project" value="InterPro"/>
</dbReference>
<reference evidence="12" key="1">
    <citation type="submission" date="2025-08" db="UniProtKB">
        <authorList>
            <consortium name="RefSeq"/>
        </authorList>
    </citation>
    <scope>IDENTIFICATION</scope>
    <source>
        <strain evidence="12">Wakin</strain>
        <tissue evidence="12">Muscle</tissue>
    </source>
</reference>
<dbReference type="PANTHER" id="PTHR21462:SF2">
    <property type="entry name" value="CELL SURFACE GLYCOPROTEIN CD200 RECEPTOR 2"/>
    <property type="match status" value="1"/>
</dbReference>
<dbReference type="GO" id="GO:0009986">
    <property type="term" value="C:cell surface"/>
    <property type="evidence" value="ECO:0007669"/>
    <property type="project" value="UniProtKB-ARBA"/>
</dbReference>
<dbReference type="PANTHER" id="PTHR21462">
    <property type="entry name" value="CELL SURFACE GLYCOPROTEIN OX2 RECEPTOR PRECURSOR"/>
    <property type="match status" value="1"/>
</dbReference>
<dbReference type="GO" id="GO:0038023">
    <property type="term" value="F:signaling receptor activity"/>
    <property type="evidence" value="ECO:0007669"/>
    <property type="project" value="InterPro"/>
</dbReference>
<evidence type="ECO:0000256" key="7">
    <source>
        <dbReference type="ARBA" id="ARBA00023180"/>
    </source>
</evidence>
<gene>
    <name evidence="12" type="primary">LOC113108969</name>
</gene>
<feature type="domain" description="Ig-like" evidence="10">
    <location>
        <begin position="34"/>
        <end position="140"/>
    </location>
</feature>
<keyword evidence="6" id="KW-1015">Disulfide bond</keyword>
<evidence type="ECO:0000256" key="9">
    <source>
        <dbReference type="SAM" id="SignalP"/>
    </source>
</evidence>
<comment type="similarity">
    <text evidence="2">Belongs to the CD200R family.</text>
</comment>